<feature type="compositionally biased region" description="Gly residues" evidence="6">
    <location>
        <begin position="186"/>
        <end position="197"/>
    </location>
</feature>
<name>A0A5J9T410_9POAL</name>
<evidence type="ECO:0000256" key="6">
    <source>
        <dbReference type="SAM" id="MobiDB-lite"/>
    </source>
</evidence>
<keyword evidence="9" id="KW-1185">Reference proteome</keyword>
<accession>A0A5J9T410</accession>
<dbReference type="Proteomes" id="UP000324897">
    <property type="component" value="Unassembled WGS sequence"/>
</dbReference>
<keyword evidence="3" id="KW-0963">Cytoplasm</keyword>
<feature type="zinc finger region" description="FLZ-type" evidence="5">
    <location>
        <begin position="107"/>
        <end position="151"/>
    </location>
</feature>
<dbReference type="PANTHER" id="PTHR33059:SF87">
    <property type="entry name" value="OS08G0407600 PROTEIN"/>
    <property type="match status" value="1"/>
</dbReference>
<protein>
    <recommendedName>
        <fullName evidence="7">FLZ-type domain-containing protein</fullName>
    </recommendedName>
</protein>
<organism evidence="8 9">
    <name type="scientific">Eragrostis curvula</name>
    <name type="common">weeping love grass</name>
    <dbReference type="NCBI Taxonomy" id="38414"/>
    <lineage>
        <taxon>Eukaryota</taxon>
        <taxon>Viridiplantae</taxon>
        <taxon>Streptophyta</taxon>
        <taxon>Embryophyta</taxon>
        <taxon>Tracheophyta</taxon>
        <taxon>Spermatophyta</taxon>
        <taxon>Magnoliopsida</taxon>
        <taxon>Liliopsida</taxon>
        <taxon>Poales</taxon>
        <taxon>Poaceae</taxon>
        <taxon>PACMAD clade</taxon>
        <taxon>Chloridoideae</taxon>
        <taxon>Eragrostideae</taxon>
        <taxon>Eragrostidinae</taxon>
        <taxon>Eragrostis</taxon>
    </lineage>
</organism>
<feature type="domain" description="FLZ-type" evidence="7">
    <location>
        <begin position="107"/>
        <end position="151"/>
    </location>
</feature>
<evidence type="ECO:0000256" key="3">
    <source>
        <dbReference type="ARBA" id="ARBA00022490"/>
    </source>
</evidence>
<feature type="compositionally biased region" description="Acidic residues" evidence="6">
    <location>
        <begin position="32"/>
        <end position="42"/>
    </location>
</feature>
<comment type="similarity">
    <text evidence="2">Belongs to the FLZ family.</text>
</comment>
<feature type="compositionally biased region" description="Basic and acidic residues" evidence="6">
    <location>
        <begin position="173"/>
        <end position="182"/>
    </location>
</feature>
<evidence type="ECO:0000259" key="7">
    <source>
        <dbReference type="PROSITE" id="PS51795"/>
    </source>
</evidence>
<keyword evidence="4" id="KW-0479">Metal-binding</keyword>
<feature type="region of interest" description="Disordered" evidence="6">
    <location>
        <begin position="164"/>
        <end position="197"/>
    </location>
</feature>
<evidence type="ECO:0000256" key="5">
    <source>
        <dbReference type="PROSITE-ProRule" id="PRU01131"/>
    </source>
</evidence>
<comment type="subcellular location">
    <subcellularLocation>
        <location evidence="1">Cytoplasm</location>
    </subcellularLocation>
</comment>
<sequence length="197" mass="20903">MMVGKRSGRPGQAMRRTTSLTEFAPPDVLADVAEEEEEDEELQLAAHAEEEDASAAESNKKEGPYGWSVGGAAGRADWLAAYRARAAPALLGLRRNSADFSAAETAAFLRACGLCNRRLGPGRDTFMYRGDTAFCSLECRQQHIAIEEWKEQCTALATMDTPRQAASMAEPVVKPDGERPDKPAAGAGGGGGMLAAA</sequence>
<dbReference type="Pfam" id="PF04570">
    <property type="entry name" value="zf-FLZ"/>
    <property type="match status" value="1"/>
</dbReference>
<dbReference type="GO" id="GO:0046872">
    <property type="term" value="F:metal ion binding"/>
    <property type="evidence" value="ECO:0007669"/>
    <property type="project" value="UniProtKB-KW"/>
</dbReference>
<evidence type="ECO:0000256" key="4">
    <source>
        <dbReference type="ARBA" id="ARBA00022723"/>
    </source>
</evidence>
<dbReference type="InterPro" id="IPR007650">
    <property type="entry name" value="Zf-FLZ_dom"/>
</dbReference>
<dbReference type="PANTHER" id="PTHR33059">
    <property type="entry name" value="FCS-LIKE ZINC FINGER 5"/>
    <property type="match status" value="1"/>
</dbReference>
<comment type="caution">
    <text evidence="8">The sequence shown here is derived from an EMBL/GenBank/DDBJ whole genome shotgun (WGS) entry which is preliminary data.</text>
</comment>
<gene>
    <name evidence="8" type="ORF">EJB05_49320</name>
</gene>
<dbReference type="PROSITE" id="PS51795">
    <property type="entry name" value="ZF_FLZ"/>
    <property type="match status" value="1"/>
</dbReference>
<dbReference type="AlphaFoldDB" id="A0A5J9T410"/>
<evidence type="ECO:0000256" key="2">
    <source>
        <dbReference type="ARBA" id="ARBA00009374"/>
    </source>
</evidence>
<dbReference type="Gramene" id="TVU06126">
    <property type="protein sequence ID" value="TVU06126"/>
    <property type="gene ID" value="EJB05_49320"/>
</dbReference>
<dbReference type="OrthoDB" id="1925036at2759"/>
<proteinExistence type="inferred from homology"/>
<dbReference type="GO" id="GO:0005737">
    <property type="term" value="C:cytoplasm"/>
    <property type="evidence" value="ECO:0007669"/>
    <property type="project" value="UniProtKB-SubCell"/>
</dbReference>
<reference evidence="8 9" key="1">
    <citation type="journal article" date="2019" name="Sci. Rep.">
        <title>A high-quality genome of Eragrostis curvula grass provides insights into Poaceae evolution and supports new strategies to enhance forage quality.</title>
        <authorList>
            <person name="Carballo J."/>
            <person name="Santos B.A.C.M."/>
            <person name="Zappacosta D."/>
            <person name="Garbus I."/>
            <person name="Selva J.P."/>
            <person name="Gallo C.A."/>
            <person name="Diaz A."/>
            <person name="Albertini E."/>
            <person name="Caccamo M."/>
            <person name="Echenique V."/>
        </authorList>
    </citation>
    <scope>NUCLEOTIDE SEQUENCE [LARGE SCALE GENOMIC DNA]</scope>
    <source>
        <strain evidence="9">cv. Victoria</strain>
        <tissue evidence="8">Leaf</tissue>
    </source>
</reference>
<dbReference type="EMBL" id="RWGY01000051">
    <property type="protein sequence ID" value="TVU06126.1"/>
    <property type="molecule type" value="Genomic_DNA"/>
</dbReference>
<evidence type="ECO:0000256" key="1">
    <source>
        <dbReference type="ARBA" id="ARBA00004496"/>
    </source>
</evidence>
<evidence type="ECO:0000313" key="8">
    <source>
        <dbReference type="EMBL" id="TVU06126.1"/>
    </source>
</evidence>
<evidence type="ECO:0000313" key="9">
    <source>
        <dbReference type="Proteomes" id="UP000324897"/>
    </source>
</evidence>
<feature type="region of interest" description="Disordered" evidence="6">
    <location>
        <begin position="1"/>
        <end position="66"/>
    </location>
</feature>